<dbReference type="CDD" id="cd02981">
    <property type="entry name" value="PDI_b_family"/>
    <property type="match status" value="1"/>
</dbReference>
<dbReference type="Pfam" id="PF00085">
    <property type="entry name" value="Thioredoxin"/>
    <property type="match status" value="2"/>
</dbReference>
<keyword evidence="6" id="KW-0677">Repeat</keyword>
<evidence type="ECO:0000256" key="4">
    <source>
        <dbReference type="ARBA" id="ARBA00012723"/>
    </source>
</evidence>
<dbReference type="PROSITE" id="PS00194">
    <property type="entry name" value="THIOREDOXIN_1"/>
    <property type="match status" value="2"/>
</dbReference>
<evidence type="ECO:0000256" key="5">
    <source>
        <dbReference type="ARBA" id="ARBA00022729"/>
    </source>
</evidence>
<dbReference type="GO" id="GO:0005788">
    <property type="term" value="C:endoplasmic reticulum lumen"/>
    <property type="evidence" value="ECO:0007669"/>
    <property type="project" value="UniProtKB-SubCell"/>
</dbReference>
<evidence type="ECO:0000256" key="2">
    <source>
        <dbReference type="ARBA" id="ARBA00004319"/>
    </source>
</evidence>
<comment type="catalytic activity">
    <reaction evidence="1 13">
        <text>Catalyzes the rearrangement of -S-S- bonds in proteins.</text>
        <dbReference type="EC" id="5.3.4.1"/>
    </reaction>
</comment>
<keyword evidence="7" id="KW-0256">Endoplasmic reticulum</keyword>
<dbReference type="Gene3D" id="3.40.30.10">
    <property type="entry name" value="Glutaredoxin"/>
    <property type="match status" value="4"/>
</dbReference>
<evidence type="ECO:0000256" key="14">
    <source>
        <dbReference type="SAM" id="MobiDB-lite"/>
    </source>
</evidence>
<dbReference type="NCBIfam" id="TIGR01126">
    <property type="entry name" value="pdi_dom"/>
    <property type="match status" value="2"/>
</dbReference>
<dbReference type="Pfam" id="PF13848">
    <property type="entry name" value="Thioredoxin_6"/>
    <property type="match status" value="1"/>
</dbReference>
<dbReference type="FunFam" id="3.40.30.10:FF:000042">
    <property type="entry name" value="protein disulfide-isomerase A2"/>
    <property type="match status" value="1"/>
</dbReference>
<evidence type="ECO:0000256" key="13">
    <source>
        <dbReference type="RuleBase" id="RU361130"/>
    </source>
</evidence>
<comment type="subcellular location">
    <subcellularLocation>
        <location evidence="2">Endoplasmic reticulum lumen</location>
    </subcellularLocation>
</comment>
<feature type="signal peptide" evidence="13">
    <location>
        <begin position="1"/>
        <end position="19"/>
    </location>
</feature>
<dbReference type="FunFam" id="3.40.30.10:FF:000023">
    <property type="entry name" value="Protein disulfide-isomerase"/>
    <property type="match status" value="1"/>
</dbReference>
<evidence type="ECO:0000256" key="12">
    <source>
        <dbReference type="RuleBase" id="RU004208"/>
    </source>
</evidence>
<dbReference type="FunFam" id="3.40.30.10:FF:000027">
    <property type="entry name" value="protein disulfide-isomerase A2"/>
    <property type="match status" value="1"/>
</dbReference>
<evidence type="ECO:0000256" key="11">
    <source>
        <dbReference type="PIRSR" id="PIRSR605792-51"/>
    </source>
</evidence>
<evidence type="ECO:0000259" key="15">
    <source>
        <dbReference type="PROSITE" id="PS51352"/>
    </source>
</evidence>
<dbReference type="InterPro" id="IPR005788">
    <property type="entry name" value="PDI_thioredoxin-like_dom"/>
</dbReference>
<keyword evidence="9 13" id="KW-0413">Isomerase</keyword>
<dbReference type="PROSITE" id="PS51352">
    <property type="entry name" value="THIOREDOXIN_2"/>
    <property type="match status" value="2"/>
</dbReference>
<accession>A0A1Y1KS02</accession>
<feature type="compositionally biased region" description="Acidic residues" evidence="14">
    <location>
        <begin position="481"/>
        <end position="491"/>
    </location>
</feature>
<dbReference type="CDD" id="cd02961">
    <property type="entry name" value="PDI_a_family"/>
    <property type="match status" value="1"/>
</dbReference>
<dbReference type="PANTHER" id="PTHR18929">
    <property type="entry name" value="PROTEIN DISULFIDE ISOMERASE"/>
    <property type="match status" value="1"/>
</dbReference>
<dbReference type="CDD" id="cd02995">
    <property type="entry name" value="PDI_a_PDI_a'_C"/>
    <property type="match status" value="1"/>
</dbReference>
<evidence type="ECO:0000256" key="7">
    <source>
        <dbReference type="ARBA" id="ARBA00022824"/>
    </source>
</evidence>
<evidence type="ECO:0000256" key="1">
    <source>
        <dbReference type="ARBA" id="ARBA00001182"/>
    </source>
</evidence>
<dbReference type="InterPro" id="IPR017937">
    <property type="entry name" value="Thioredoxin_CS"/>
</dbReference>
<evidence type="ECO:0000313" key="16">
    <source>
        <dbReference type="EMBL" id="JAV63191.1"/>
    </source>
</evidence>
<dbReference type="GO" id="GO:0006457">
    <property type="term" value="P:protein folding"/>
    <property type="evidence" value="ECO:0007669"/>
    <property type="project" value="TreeGrafter"/>
</dbReference>
<dbReference type="InterPro" id="IPR036249">
    <property type="entry name" value="Thioredoxin-like_sf"/>
</dbReference>
<dbReference type="GO" id="GO:0003756">
    <property type="term" value="F:protein disulfide isomerase activity"/>
    <property type="evidence" value="ECO:0007669"/>
    <property type="project" value="UniProtKB-EC"/>
</dbReference>
<sequence>MNLIFTFCLIFVSIIPAFSNDEEVKVDDGVLVLTQKNFKSVISSNDFVLVEFYAPWCGHCKALAPEYAKAAKSLADSGSQIKLAKVDATEETSLAEDHEVRGYPTLKFFKKGTPVEYSGGRSADEIVNWLNKKTGPPAKELKDVKEAKSLIDDNNVVVIGFFKDQSSEAAKVFLDVASSFDDFPFGITSDESIFQEHSCKCGDIVLFKKFDDGKVQYEGELNVKNLKKFLSTESLPLLVEFNHETAQKIFGGEIKSHLLLFLSKSNEETAKIEEAARSVAKPFREKVLFVTIDTDEEDHQRILEFFGMKKEAAAARLIKLEEDMSKFKPETNELTADSIKKFVQDFLDGKIKPHLLSQDLPDDWNKSGVYTLVASNFDSIALDPTKDVLVEFYAPWCTHCKQLAPIYEKIGEHFKDNDDIVIAKMDSTANELEHTRVTSFPTIKLYAKGENKVIEYSGPRTFEGITKFIESGGLDGANVEEPFEEDSEDDDSPKKDEL</sequence>
<evidence type="ECO:0000256" key="8">
    <source>
        <dbReference type="ARBA" id="ARBA00023157"/>
    </source>
</evidence>
<feature type="region of interest" description="Disordered" evidence="14">
    <location>
        <begin position="473"/>
        <end position="498"/>
    </location>
</feature>
<protein>
    <recommendedName>
        <fullName evidence="4 13">Protein disulfide-isomerase</fullName>
        <ecNumber evidence="4 13">5.3.4.1</ecNumber>
    </recommendedName>
</protein>
<feature type="disulfide bond" description="Redox-active" evidence="11">
    <location>
        <begin position="397"/>
        <end position="400"/>
    </location>
</feature>
<dbReference type="PANTHER" id="PTHR18929:SF240">
    <property type="entry name" value="PROTEIN DISULFIDE-ISOMERASE"/>
    <property type="match status" value="1"/>
</dbReference>
<feature type="chain" id="PRO_5011810851" description="Protein disulfide-isomerase" evidence="13">
    <location>
        <begin position="20"/>
        <end position="498"/>
    </location>
</feature>
<evidence type="ECO:0000256" key="6">
    <source>
        <dbReference type="ARBA" id="ARBA00022737"/>
    </source>
</evidence>
<dbReference type="AlphaFoldDB" id="A0A1Y1KS02"/>
<dbReference type="GO" id="GO:0034976">
    <property type="term" value="P:response to endoplasmic reticulum stress"/>
    <property type="evidence" value="ECO:0007669"/>
    <property type="project" value="TreeGrafter"/>
</dbReference>
<feature type="domain" description="Thioredoxin" evidence="15">
    <location>
        <begin position="9"/>
        <end position="135"/>
    </location>
</feature>
<dbReference type="PRINTS" id="PR00421">
    <property type="entry name" value="THIOREDOXIN"/>
</dbReference>
<evidence type="ECO:0000256" key="10">
    <source>
        <dbReference type="ARBA" id="ARBA00023284"/>
    </source>
</evidence>
<dbReference type="EC" id="5.3.4.1" evidence="4 13"/>
<dbReference type="EMBL" id="GEZM01077735">
    <property type="protein sequence ID" value="JAV63191.1"/>
    <property type="molecule type" value="Transcribed_RNA"/>
</dbReference>
<dbReference type="SUPFAM" id="SSF52833">
    <property type="entry name" value="Thioredoxin-like"/>
    <property type="match status" value="4"/>
</dbReference>
<proteinExistence type="inferred from homology"/>
<organism evidence="16">
    <name type="scientific">Photinus pyralis</name>
    <name type="common">Common eastern firefly</name>
    <name type="synonym">Lampyris pyralis</name>
    <dbReference type="NCBI Taxonomy" id="7054"/>
    <lineage>
        <taxon>Eukaryota</taxon>
        <taxon>Metazoa</taxon>
        <taxon>Ecdysozoa</taxon>
        <taxon>Arthropoda</taxon>
        <taxon>Hexapoda</taxon>
        <taxon>Insecta</taxon>
        <taxon>Pterygota</taxon>
        <taxon>Neoptera</taxon>
        <taxon>Endopterygota</taxon>
        <taxon>Coleoptera</taxon>
        <taxon>Polyphaga</taxon>
        <taxon>Elateriformia</taxon>
        <taxon>Elateroidea</taxon>
        <taxon>Lampyridae</taxon>
        <taxon>Lampyrinae</taxon>
        <taxon>Photinus</taxon>
    </lineage>
</organism>
<feature type="domain" description="Thioredoxin" evidence="15">
    <location>
        <begin position="333"/>
        <end position="474"/>
    </location>
</feature>
<keyword evidence="10 11" id="KW-0676">Redox-active center</keyword>
<name>A0A1Y1KS02_PHOPY</name>
<comment type="similarity">
    <text evidence="3 12">Belongs to the protein disulfide isomerase family.</text>
</comment>
<dbReference type="InterPro" id="IPR005792">
    <property type="entry name" value="Prot_disulphide_isomerase"/>
</dbReference>
<evidence type="ECO:0000256" key="9">
    <source>
        <dbReference type="ARBA" id="ARBA00023235"/>
    </source>
</evidence>
<dbReference type="CDD" id="cd02982">
    <property type="entry name" value="PDI_b'_family"/>
    <property type="match status" value="1"/>
</dbReference>
<feature type="disulfide bond" description="Redox-active" evidence="11">
    <location>
        <begin position="57"/>
        <end position="60"/>
    </location>
</feature>
<keyword evidence="5 13" id="KW-0732">Signal</keyword>
<evidence type="ECO:0000256" key="3">
    <source>
        <dbReference type="ARBA" id="ARBA00006347"/>
    </source>
</evidence>
<keyword evidence="8 11" id="KW-1015">Disulfide bond</keyword>
<reference evidence="16" key="1">
    <citation type="journal article" date="2016" name="Sci. Rep.">
        <title>Molecular characterization of firefly nuptial gifts: a multi-omics approach sheds light on postcopulatory sexual selection.</title>
        <authorList>
            <person name="Al-Wathiqui N."/>
            <person name="Fallon T.R."/>
            <person name="South A."/>
            <person name="Weng J.K."/>
            <person name="Lewis S.M."/>
        </authorList>
    </citation>
    <scope>NUCLEOTIDE SEQUENCE</scope>
</reference>
<dbReference type="FunFam" id="3.40.30.10:FF:000030">
    <property type="entry name" value="Protein disulfide-isomerase"/>
    <property type="match status" value="1"/>
</dbReference>
<dbReference type="InterPro" id="IPR013766">
    <property type="entry name" value="Thioredoxin_domain"/>
</dbReference>
<dbReference type="NCBIfam" id="TIGR01130">
    <property type="entry name" value="ER_PDI_fam"/>
    <property type="match status" value="1"/>
</dbReference>